<dbReference type="AlphaFoldDB" id="H2XUY1"/>
<evidence type="ECO:0000256" key="5">
    <source>
        <dbReference type="ARBA" id="ARBA00022825"/>
    </source>
</evidence>
<dbReference type="PANTHER" id="PTHR24264:SF65">
    <property type="entry name" value="SRCR DOMAIN-CONTAINING PROTEIN"/>
    <property type="match status" value="1"/>
</dbReference>
<dbReference type="GO" id="GO:0004252">
    <property type="term" value="F:serine-type endopeptidase activity"/>
    <property type="evidence" value="ECO:0007669"/>
    <property type="project" value="InterPro"/>
</dbReference>
<dbReference type="InterPro" id="IPR001254">
    <property type="entry name" value="Trypsin_dom"/>
</dbReference>
<reference evidence="8" key="1">
    <citation type="journal article" date="2002" name="Science">
        <title>The draft genome of Ciona intestinalis: insights into chordate and vertebrate origins.</title>
        <authorList>
            <person name="Dehal P."/>
            <person name="Satou Y."/>
            <person name="Campbell R.K."/>
            <person name="Chapman J."/>
            <person name="Degnan B."/>
            <person name="De Tomaso A."/>
            <person name="Davidson B."/>
            <person name="Di Gregorio A."/>
            <person name="Gelpke M."/>
            <person name="Goodstein D.M."/>
            <person name="Harafuji N."/>
            <person name="Hastings K.E."/>
            <person name="Ho I."/>
            <person name="Hotta K."/>
            <person name="Huang W."/>
            <person name="Kawashima T."/>
            <person name="Lemaire P."/>
            <person name="Martinez D."/>
            <person name="Meinertzhagen I.A."/>
            <person name="Necula S."/>
            <person name="Nonaka M."/>
            <person name="Putnam N."/>
            <person name="Rash S."/>
            <person name="Saiga H."/>
            <person name="Satake M."/>
            <person name="Terry A."/>
            <person name="Yamada L."/>
            <person name="Wang H.G."/>
            <person name="Awazu S."/>
            <person name="Azumi K."/>
            <person name="Boore J."/>
            <person name="Branno M."/>
            <person name="Chin-Bow S."/>
            <person name="DeSantis R."/>
            <person name="Doyle S."/>
            <person name="Francino P."/>
            <person name="Keys D.N."/>
            <person name="Haga S."/>
            <person name="Hayashi H."/>
            <person name="Hino K."/>
            <person name="Imai K.S."/>
            <person name="Inaba K."/>
            <person name="Kano S."/>
            <person name="Kobayashi K."/>
            <person name="Kobayashi M."/>
            <person name="Lee B.I."/>
            <person name="Makabe K.W."/>
            <person name="Manohar C."/>
            <person name="Matassi G."/>
            <person name="Medina M."/>
            <person name="Mochizuki Y."/>
            <person name="Mount S."/>
            <person name="Morishita T."/>
            <person name="Miura S."/>
            <person name="Nakayama A."/>
            <person name="Nishizaka S."/>
            <person name="Nomoto H."/>
            <person name="Ohta F."/>
            <person name="Oishi K."/>
            <person name="Rigoutsos I."/>
            <person name="Sano M."/>
            <person name="Sasaki A."/>
            <person name="Sasakura Y."/>
            <person name="Shoguchi E."/>
            <person name="Shin-i T."/>
            <person name="Spagnuolo A."/>
            <person name="Stainier D."/>
            <person name="Suzuki M.M."/>
            <person name="Tassy O."/>
            <person name="Takatori N."/>
            <person name="Tokuoka M."/>
            <person name="Yagi K."/>
            <person name="Yoshizaki F."/>
            <person name="Wada S."/>
            <person name="Zhang C."/>
            <person name="Hyatt P.D."/>
            <person name="Larimer F."/>
            <person name="Detter C."/>
            <person name="Doggett N."/>
            <person name="Glavina T."/>
            <person name="Hawkins T."/>
            <person name="Richardson P."/>
            <person name="Lucas S."/>
            <person name="Kohara Y."/>
            <person name="Levine M."/>
            <person name="Satoh N."/>
            <person name="Rokhsar D.S."/>
        </authorList>
    </citation>
    <scope>NUCLEOTIDE SEQUENCE [LARGE SCALE GENOMIC DNA]</scope>
</reference>
<dbReference type="InterPro" id="IPR043504">
    <property type="entry name" value="Peptidase_S1_PA_chymotrypsin"/>
</dbReference>
<dbReference type="PANTHER" id="PTHR24264">
    <property type="entry name" value="TRYPSIN-RELATED"/>
    <property type="match status" value="1"/>
</dbReference>
<dbReference type="HOGENOM" id="CLU_006842_13_3_1"/>
<comment type="subcellular location">
    <subcellularLocation>
        <location evidence="1">Secreted</location>
    </subcellularLocation>
</comment>
<dbReference type="SUPFAM" id="SSF50494">
    <property type="entry name" value="Trypsin-like serine proteases"/>
    <property type="match status" value="1"/>
</dbReference>
<dbReference type="InParanoid" id="H2XUY1"/>
<evidence type="ECO:0000256" key="1">
    <source>
        <dbReference type="ARBA" id="ARBA00004613"/>
    </source>
</evidence>
<reference evidence="7" key="2">
    <citation type="journal article" date="2008" name="Genome Biol.">
        <title>Improved genome assembly and evidence-based global gene model set for the chordate Ciona intestinalis: new insight into intron and operon populations.</title>
        <authorList>
            <person name="Satou Y."/>
            <person name="Mineta K."/>
            <person name="Ogasawara M."/>
            <person name="Sasakura Y."/>
            <person name="Shoguchi E."/>
            <person name="Ueno K."/>
            <person name="Yamada L."/>
            <person name="Matsumoto J."/>
            <person name="Wasserscheid J."/>
            <person name="Dewar K."/>
            <person name="Wiley G.B."/>
            <person name="Macmil S.L."/>
            <person name="Roe B.A."/>
            <person name="Zeller R.W."/>
            <person name="Hastings K.E."/>
            <person name="Lemaire P."/>
            <person name="Lindquist E."/>
            <person name="Endo T."/>
            <person name="Hotta K."/>
            <person name="Inaba K."/>
        </authorList>
    </citation>
    <scope>NUCLEOTIDE SEQUENCE [LARGE SCALE GENOMIC DNA]</scope>
    <source>
        <strain evidence="7">wild type</strain>
    </source>
</reference>
<dbReference type="STRING" id="7719.ENSCINP00000033465"/>
<evidence type="ECO:0000313" key="7">
    <source>
        <dbReference type="Ensembl" id="ENSCINP00000033465.1"/>
    </source>
</evidence>
<dbReference type="EMBL" id="EAAA01000337">
    <property type="status" value="NOT_ANNOTATED_CDS"/>
    <property type="molecule type" value="Genomic_DNA"/>
</dbReference>
<sequence>MMCAGELSNDPCDGDSGGPLFCQRPNGLYVLHGIYSWGRCGAEERKPAVYTRASYFIDWINRVINTFGGR</sequence>
<protein>
    <recommendedName>
        <fullName evidence="6">Peptidase S1 domain-containing protein</fullName>
    </recommendedName>
</protein>
<dbReference type="InterPro" id="IPR033116">
    <property type="entry name" value="TRYPSIN_SER"/>
</dbReference>
<evidence type="ECO:0000313" key="8">
    <source>
        <dbReference type="Proteomes" id="UP000008144"/>
    </source>
</evidence>
<dbReference type="InterPro" id="IPR050127">
    <property type="entry name" value="Serine_Proteases_S1"/>
</dbReference>
<reference evidence="7" key="3">
    <citation type="submission" date="2025-08" db="UniProtKB">
        <authorList>
            <consortium name="Ensembl"/>
        </authorList>
    </citation>
    <scope>IDENTIFICATION</scope>
</reference>
<evidence type="ECO:0000256" key="2">
    <source>
        <dbReference type="ARBA" id="ARBA00022525"/>
    </source>
</evidence>
<organism evidence="7 8">
    <name type="scientific">Ciona intestinalis</name>
    <name type="common">Transparent sea squirt</name>
    <name type="synonym">Ascidia intestinalis</name>
    <dbReference type="NCBI Taxonomy" id="7719"/>
    <lineage>
        <taxon>Eukaryota</taxon>
        <taxon>Metazoa</taxon>
        <taxon>Chordata</taxon>
        <taxon>Tunicata</taxon>
        <taxon>Ascidiacea</taxon>
        <taxon>Phlebobranchia</taxon>
        <taxon>Cionidae</taxon>
        <taxon>Ciona</taxon>
    </lineage>
</organism>
<dbReference type="PROSITE" id="PS50240">
    <property type="entry name" value="TRYPSIN_DOM"/>
    <property type="match status" value="1"/>
</dbReference>
<dbReference type="Gene3D" id="2.40.10.10">
    <property type="entry name" value="Trypsin-like serine proteases"/>
    <property type="match status" value="1"/>
</dbReference>
<feature type="domain" description="Peptidase S1" evidence="6">
    <location>
        <begin position="1"/>
        <end position="65"/>
    </location>
</feature>
<evidence type="ECO:0000256" key="4">
    <source>
        <dbReference type="ARBA" id="ARBA00022801"/>
    </source>
</evidence>
<dbReference type="Ensembl" id="ENSCINT00000034225.1">
    <property type="protein sequence ID" value="ENSCINP00000033465.1"/>
    <property type="gene ID" value="ENSCING00000022302.1"/>
</dbReference>
<evidence type="ECO:0000256" key="3">
    <source>
        <dbReference type="ARBA" id="ARBA00022670"/>
    </source>
</evidence>
<proteinExistence type="predicted"/>
<keyword evidence="4" id="KW-0378">Hydrolase</keyword>
<dbReference type="InterPro" id="IPR009003">
    <property type="entry name" value="Peptidase_S1_PA"/>
</dbReference>
<evidence type="ECO:0000259" key="6">
    <source>
        <dbReference type="PROSITE" id="PS50240"/>
    </source>
</evidence>
<dbReference type="GO" id="GO:0006508">
    <property type="term" value="P:proteolysis"/>
    <property type="evidence" value="ECO:0007669"/>
    <property type="project" value="UniProtKB-KW"/>
</dbReference>
<keyword evidence="8" id="KW-1185">Reference proteome</keyword>
<dbReference type="PROSITE" id="PS00135">
    <property type="entry name" value="TRYPSIN_SER"/>
    <property type="match status" value="1"/>
</dbReference>
<reference evidence="7" key="4">
    <citation type="submission" date="2025-09" db="UniProtKB">
        <authorList>
            <consortium name="Ensembl"/>
        </authorList>
    </citation>
    <scope>IDENTIFICATION</scope>
</reference>
<dbReference type="OMA" id="YQDWISE"/>
<name>H2XUY1_CIOIN</name>
<keyword evidence="5" id="KW-0720">Serine protease</keyword>
<dbReference type="Proteomes" id="UP000008144">
    <property type="component" value="Chromosome 1"/>
</dbReference>
<keyword evidence="2" id="KW-0964">Secreted</keyword>
<dbReference type="Pfam" id="PF00089">
    <property type="entry name" value="Trypsin"/>
    <property type="match status" value="1"/>
</dbReference>
<accession>H2XUY1</accession>
<dbReference type="GO" id="GO:0005576">
    <property type="term" value="C:extracellular region"/>
    <property type="evidence" value="ECO:0007669"/>
    <property type="project" value="UniProtKB-SubCell"/>
</dbReference>
<dbReference type="GeneTree" id="ENSGT01030000239007"/>
<keyword evidence="3" id="KW-0645">Protease</keyword>